<dbReference type="SUPFAM" id="SSF103473">
    <property type="entry name" value="MFS general substrate transporter"/>
    <property type="match status" value="1"/>
</dbReference>
<organism evidence="27 28">
    <name type="scientific">Allofrancisella frigidaquae</name>
    <dbReference type="NCBI Taxonomy" id="1085644"/>
    <lineage>
        <taxon>Bacteria</taxon>
        <taxon>Pseudomonadati</taxon>
        <taxon>Pseudomonadota</taxon>
        <taxon>Gammaproteobacteria</taxon>
        <taxon>Thiotrichales</taxon>
        <taxon>Francisellaceae</taxon>
        <taxon>Allofrancisella</taxon>
    </lineage>
</organism>
<evidence type="ECO:0000256" key="20">
    <source>
        <dbReference type="ARBA" id="ARBA00044924"/>
    </source>
</evidence>
<evidence type="ECO:0000256" key="5">
    <source>
        <dbReference type="ARBA" id="ARBA00022989"/>
    </source>
</evidence>
<feature type="transmembrane region" description="Helical" evidence="25">
    <location>
        <begin position="303"/>
        <end position="325"/>
    </location>
</feature>
<comment type="catalytic activity">
    <reaction evidence="14">
        <text>L-aspartyl-L-lysine(out) = L-aspartyl-L-lysine(in)</text>
        <dbReference type="Rhea" id="RHEA:79411"/>
        <dbReference type="ChEBI" id="CHEBI:229953"/>
    </reaction>
</comment>
<gene>
    <name evidence="27" type="ORF">E3E15_06510</name>
</gene>
<evidence type="ECO:0000256" key="6">
    <source>
        <dbReference type="ARBA" id="ARBA00023136"/>
    </source>
</evidence>
<evidence type="ECO:0000256" key="3">
    <source>
        <dbReference type="ARBA" id="ARBA00022448"/>
    </source>
</evidence>
<feature type="transmembrane region" description="Helical" evidence="25">
    <location>
        <begin position="279"/>
        <end position="297"/>
    </location>
</feature>
<feature type="transmembrane region" description="Helical" evidence="25">
    <location>
        <begin position="372"/>
        <end position="389"/>
    </location>
</feature>
<comment type="function">
    <text evidence="23">Lysosomal dipeptide uniporter that selectively exports lysine, arginine or histidine-containing dipeptides with a net positive charge from the lysosome lumen into the cytosol. Could play a role in a specific type of protein O-glycosylation indirectly regulating macrophages migration and tissue invasion. Also essential for liver homeostasis.</text>
</comment>
<dbReference type="InterPro" id="IPR020846">
    <property type="entry name" value="MFS_dom"/>
</dbReference>
<evidence type="ECO:0000256" key="19">
    <source>
        <dbReference type="ARBA" id="ARBA00044919"/>
    </source>
</evidence>
<comment type="subcellular location">
    <subcellularLocation>
        <location evidence="1">Lysosome membrane</location>
        <topology evidence="1">Multi-pass membrane protein</topology>
    </subcellularLocation>
</comment>
<evidence type="ECO:0000256" key="8">
    <source>
        <dbReference type="ARBA" id="ARBA00044876"/>
    </source>
</evidence>
<dbReference type="KEGG" id="afri:E3E15_06510"/>
<comment type="similarity">
    <text evidence="2">Belongs to the major facilitator superfamily.</text>
</comment>
<comment type="subunit">
    <text evidence="24">Homodimer. Interacts with lysosomal protein GLMP (via lumenal domain); the interaction starts while both proteins are still in the endoplasmic reticulum and is required for stabilization of MFSD1 in lysosomes but has no direct effect on its targeting to lysosomes or transporter activity.</text>
</comment>
<dbReference type="PROSITE" id="PS50850">
    <property type="entry name" value="MFS"/>
    <property type="match status" value="1"/>
</dbReference>
<proteinExistence type="inferred from homology"/>
<feature type="transmembrane region" description="Helical" evidence="25">
    <location>
        <begin position="7"/>
        <end position="26"/>
    </location>
</feature>
<feature type="transmembrane region" description="Helical" evidence="25">
    <location>
        <begin position="100"/>
        <end position="122"/>
    </location>
</feature>
<evidence type="ECO:0000256" key="10">
    <source>
        <dbReference type="ARBA" id="ARBA00044881"/>
    </source>
</evidence>
<reference evidence="27 28" key="1">
    <citation type="submission" date="2019-03" db="EMBL/GenBank/DDBJ databases">
        <title>Complete Genome Sequence of Allofrancisella frigidaquae Strain SYSU 10HL1970 Isolated from Water-Cooling Systems in China.</title>
        <authorList>
            <person name="Ohrman C."/>
            <person name="Uneklint I."/>
            <person name="Sjodin A."/>
        </authorList>
    </citation>
    <scope>NUCLEOTIDE SEQUENCE [LARGE SCALE GENOMIC DNA]</scope>
    <source>
        <strain evidence="27 28">SYSU 10HL1970</strain>
    </source>
</reference>
<feature type="transmembrane region" description="Helical" evidence="25">
    <location>
        <begin position="75"/>
        <end position="94"/>
    </location>
</feature>
<evidence type="ECO:0000256" key="14">
    <source>
        <dbReference type="ARBA" id="ARBA00044898"/>
    </source>
</evidence>
<dbReference type="Gene3D" id="1.20.1250.20">
    <property type="entry name" value="MFS general substrate transporter like domains"/>
    <property type="match status" value="2"/>
</dbReference>
<protein>
    <recommendedName>
        <fullName evidence="21">Lysosomal dipeptide transporter MFSD1</fullName>
    </recommendedName>
    <alternativeName>
        <fullName evidence="22">Major facilitator superfamily domain-containing protein 1</fullName>
    </alternativeName>
</protein>
<feature type="transmembrane region" description="Helical" evidence="25">
    <location>
        <begin position="46"/>
        <end position="68"/>
    </location>
</feature>
<keyword evidence="4 25" id="KW-0812">Transmembrane</keyword>
<evidence type="ECO:0000256" key="17">
    <source>
        <dbReference type="ARBA" id="ARBA00044903"/>
    </source>
</evidence>
<comment type="catalytic activity">
    <reaction evidence="20">
        <text>L-lysyl-glycine(out) = L-lysyl-glycine(in)</text>
        <dbReference type="Rhea" id="RHEA:79407"/>
        <dbReference type="ChEBI" id="CHEBI:191202"/>
    </reaction>
</comment>
<comment type="catalytic activity">
    <reaction evidence="13">
        <text>L-alpha-aminoacyl-L-lysine(out) = L-alpha-aminoacyl-L-lysine(in)</text>
        <dbReference type="Rhea" id="RHEA:79383"/>
        <dbReference type="ChEBI" id="CHEBI:229966"/>
    </reaction>
</comment>
<comment type="catalytic activity">
    <reaction evidence="10">
        <text>L-alpha-aminoacyl-L-arginine(out) = L-alpha-aminoacyl-L-arginine(in)</text>
        <dbReference type="Rhea" id="RHEA:79367"/>
        <dbReference type="ChEBI" id="CHEBI:229968"/>
    </reaction>
</comment>
<keyword evidence="28" id="KW-1185">Reference proteome</keyword>
<keyword evidence="7" id="KW-0458">Lysosome</keyword>
<sequence>MKNFRTFIILVIGISFYCYEFFLRILTGAYQEQIVNYFNIKTHIGFSFLISSYNITYLIMQIPAGILLDRFGSKRILITATLVCGAGNILFIAGGFNLAIAGRLLVGIGSSFAFIGVLKLTLENFNPKYFSFITSIIISLGTLAAAFSQNISVLISNYNTSWINVFVYSGMFALPLAILFQIFSPKEVQTVKLMPKFRQIYSASKNLIKDKKLWVNATWAGLIYIPTVVLTSQYGILYFKQAYGFGDILATALITSIFIGWVIFSPIKTLLADKFDTTKVINVCILGAITTVIVINFEILKNYTIFLVFIFGAFSASQVLVWYFFNKICPQNFAAIGIAITNMLITLVTEVGQLTVGLSIDIGNVINLAPKTSISVCLVTSLILGAIVFKKLNIKDKAIP</sequence>
<comment type="catalytic activity">
    <reaction evidence="16">
        <text>L-lysyl-L-lysine(out) = L-lysyl-L-lysine(in)</text>
        <dbReference type="Rhea" id="RHEA:79403"/>
        <dbReference type="ChEBI" id="CHEBI:229956"/>
    </reaction>
</comment>
<feature type="transmembrane region" description="Helical" evidence="25">
    <location>
        <begin position="129"/>
        <end position="149"/>
    </location>
</feature>
<evidence type="ECO:0000256" key="13">
    <source>
        <dbReference type="ARBA" id="ARBA00044893"/>
    </source>
</evidence>
<evidence type="ECO:0000256" key="18">
    <source>
        <dbReference type="ARBA" id="ARBA00044912"/>
    </source>
</evidence>
<evidence type="ECO:0000256" key="11">
    <source>
        <dbReference type="ARBA" id="ARBA00044884"/>
    </source>
</evidence>
<name>A0A6M3HXM6_9GAMM</name>
<comment type="catalytic activity">
    <reaction evidence="11">
        <text>L-alpha-aminoacyl-L-histidine(out) = L-alpha-aminoacyl-L-histidine(in)</text>
        <dbReference type="Rhea" id="RHEA:79375"/>
        <dbReference type="ChEBI" id="CHEBI:229967"/>
    </reaction>
</comment>
<dbReference type="PANTHER" id="PTHR23512:SF3">
    <property type="entry name" value="MAJOR FACILITATOR SUPERFAMILY DOMAIN-CONTAINING PROTEIN 1"/>
    <property type="match status" value="1"/>
</dbReference>
<feature type="transmembrane region" description="Helical" evidence="25">
    <location>
        <begin position="332"/>
        <end position="352"/>
    </location>
</feature>
<dbReference type="GO" id="GO:0022857">
    <property type="term" value="F:transmembrane transporter activity"/>
    <property type="evidence" value="ECO:0007669"/>
    <property type="project" value="InterPro"/>
</dbReference>
<evidence type="ECO:0000256" key="9">
    <source>
        <dbReference type="ARBA" id="ARBA00044878"/>
    </source>
</evidence>
<evidence type="ECO:0000256" key="4">
    <source>
        <dbReference type="ARBA" id="ARBA00022692"/>
    </source>
</evidence>
<comment type="catalytic activity">
    <reaction evidence="12">
        <text>L-lysyl-L-alpha-amino acid(out) = L-lysyl-L-alpha-amino acid(in)</text>
        <dbReference type="Rhea" id="RHEA:79387"/>
        <dbReference type="ChEBI" id="CHEBI:229965"/>
    </reaction>
</comment>
<evidence type="ECO:0000256" key="25">
    <source>
        <dbReference type="SAM" id="Phobius"/>
    </source>
</evidence>
<dbReference type="Proteomes" id="UP000503320">
    <property type="component" value="Chromosome"/>
</dbReference>
<comment type="catalytic activity">
    <reaction evidence="9">
        <text>L-histidyl-glycine(out) = L-histidyl-glycine(in)</text>
        <dbReference type="Rhea" id="RHEA:79395"/>
        <dbReference type="ChEBI" id="CHEBI:229957"/>
    </reaction>
</comment>
<dbReference type="Pfam" id="PF07690">
    <property type="entry name" value="MFS_1"/>
    <property type="match status" value="1"/>
</dbReference>
<keyword evidence="5 25" id="KW-1133">Transmembrane helix</keyword>
<evidence type="ECO:0000259" key="26">
    <source>
        <dbReference type="PROSITE" id="PS50850"/>
    </source>
</evidence>
<dbReference type="EMBL" id="CP038017">
    <property type="protein sequence ID" value="QIV95012.1"/>
    <property type="molecule type" value="Genomic_DNA"/>
</dbReference>
<dbReference type="RefSeq" id="WP_172107042.1">
    <property type="nucleotide sequence ID" value="NZ_CP038017.1"/>
</dbReference>
<evidence type="ECO:0000256" key="24">
    <source>
        <dbReference type="ARBA" id="ARBA00046376"/>
    </source>
</evidence>
<comment type="catalytic activity">
    <reaction evidence="19">
        <text>L-alanyl-L-lysine(out) = L-alanyl-L-lysine(in)</text>
        <dbReference type="Rhea" id="RHEA:79415"/>
        <dbReference type="ChEBI" id="CHEBI:192470"/>
    </reaction>
</comment>
<dbReference type="InterPro" id="IPR036259">
    <property type="entry name" value="MFS_trans_sf"/>
</dbReference>
<feature type="transmembrane region" description="Helical" evidence="25">
    <location>
        <begin position="248"/>
        <end position="267"/>
    </location>
</feature>
<dbReference type="PANTHER" id="PTHR23512">
    <property type="entry name" value="MAJOR FACILITATOR SUPERFAMILY DOMAIN-CONTAINING PROTEIN 1"/>
    <property type="match status" value="1"/>
</dbReference>
<comment type="catalytic activity">
    <reaction evidence="15">
        <text>L-arginyl-L-alpha-amino acid(out) = L-arginyl-L-alpha-amino acid(in)</text>
        <dbReference type="Rhea" id="RHEA:79371"/>
        <dbReference type="ChEBI" id="CHEBI:84315"/>
    </reaction>
</comment>
<feature type="transmembrane region" description="Helical" evidence="25">
    <location>
        <begin position="161"/>
        <end position="183"/>
    </location>
</feature>
<evidence type="ECO:0000313" key="27">
    <source>
        <dbReference type="EMBL" id="QIV95012.1"/>
    </source>
</evidence>
<keyword evidence="3" id="KW-0813">Transport</keyword>
<dbReference type="GO" id="GO:0005765">
    <property type="term" value="C:lysosomal membrane"/>
    <property type="evidence" value="ECO:0007669"/>
    <property type="project" value="UniProtKB-SubCell"/>
</dbReference>
<evidence type="ECO:0000256" key="2">
    <source>
        <dbReference type="ARBA" id="ARBA00008335"/>
    </source>
</evidence>
<evidence type="ECO:0000256" key="21">
    <source>
        <dbReference type="ARBA" id="ARBA00044985"/>
    </source>
</evidence>
<evidence type="ECO:0000256" key="1">
    <source>
        <dbReference type="ARBA" id="ARBA00004155"/>
    </source>
</evidence>
<evidence type="ECO:0000256" key="12">
    <source>
        <dbReference type="ARBA" id="ARBA00044891"/>
    </source>
</evidence>
<evidence type="ECO:0000256" key="16">
    <source>
        <dbReference type="ARBA" id="ARBA00044900"/>
    </source>
</evidence>
<comment type="catalytic activity">
    <reaction evidence="8">
        <text>L-lysyl-L-alanine(out) = L-lysyl-L-alanine(in)</text>
        <dbReference type="Rhea" id="RHEA:79399"/>
        <dbReference type="ChEBI" id="CHEBI:229954"/>
    </reaction>
</comment>
<dbReference type="InterPro" id="IPR011701">
    <property type="entry name" value="MFS"/>
</dbReference>
<evidence type="ECO:0000313" key="28">
    <source>
        <dbReference type="Proteomes" id="UP000503320"/>
    </source>
</evidence>
<keyword evidence="6 25" id="KW-0472">Membrane</keyword>
<dbReference type="InterPro" id="IPR052187">
    <property type="entry name" value="MFSD1"/>
</dbReference>
<evidence type="ECO:0000256" key="15">
    <source>
        <dbReference type="ARBA" id="ARBA00044899"/>
    </source>
</evidence>
<evidence type="ECO:0000256" key="23">
    <source>
        <dbReference type="ARBA" id="ARBA00045709"/>
    </source>
</evidence>
<evidence type="ECO:0000256" key="7">
    <source>
        <dbReference type="ARBA" id="ARBA00023228"/>
    </source>
</evidence>
<feature type="domain" description="Major facilitator superfamily (MFS) profile" evidence="26">
    <location>
        <begin position="8"/>
        <end position="397"/>
    </location>
</feature>
<comment type="catalytic activity">
    <reaction evidence="18">
        <text>L-histidyl-L-alpha-amino acid(out) = L-histidyl-L-alpha-amino acid(in)</text>
        <dbReference type="Rhea" id="RHEA:79379"/>
        <dbReference type="ChEBI" id="CHEBI:229964"/>
    </reaction>
</comment>
<feature type="transmembrane region" description="Helical" evidence="25">
    <location>
        <begin position="213"/>
        <end position="236"/>
    </location>
</feature>
<evidence type="ECO:0000256" key="22">
    <source>
        <dbReference type="ARBA" id="ARBA00045018"/>
    </source>
</evidence>
<accession>A0A6M3HXM6</accession>
<dbReference type="AlphaFoldDB" id="A0A6M3HXM6"/>
<comment type="catalytic activity">
    <reaction evidence="17">
        <text>L-arginyl-glycine(out) = L-arginyl-glycine(in)</text>
        <dbReference type="Rhea" id="RHEA:79391"/>
        <dbReference type="ChEBI" id="CHEBI:229955"/>
    </reaction>
</comment>